<sequence>MCNIHGSGTDSRGVVNSATRMVCSLQVTTSQSELAARHTVAEKSRATLCNEKSAVEALICCGVLKLHNQPNNCFSIILGPPPMCCGWLWRRTKQPLIPMYISHTFVWYSLYLKLYCLFYLVRTTLTNIDDSRFVLKKDL</sequence>
<keyword evidence="1" id="KW-0472">Membrane</keyword>
<dbReference type="AlphaFoldDB" id="A0A4U6UY16"/>
<proteinExistence type="predicted"/>
<reference evidence="2" key="1">
    <citation type="submission" date="2019-03" db="EMBL/GenBank/DDBJ databases">
        <title>WGS assembly of Setaria viridis.</title>
        <authorList>
            <person name="Huang P."/>
            <person name="Jenkins J."/>
            <person name="Grimwood J."/>
            <person name="Barry K."/>
            <person name="Healey A."/>
            <person name="Mamidi S."/>
            <person name="Sreedasyam A."/>
            <person name="Shu S."/>
            <person name="Feldman M."/>
            <person name="Wu J."/>
            <person name="Yu Y."/>
            <person name="Chen C."/>
            <person name="Johnson J."/>
            <person name="Rokhsar D."/>
            <person name="Baxter I."/>
            <person name="Schmutz J."/>
            <person name="Brutnell T."/>
            <person name="Kellogg E."/>
        </authorList>
    </citation>
    <scope>NUCLEOTIDE SEQUENCE [LARGE SCALE GENOMIC DNA]</scope>
</reference>
<keyword evidence="1" id="KW-1133">Transmembrane helix</keyword>
<name>A0A4U6UY16_SETVI</name>
<evidence type="ECO:0000313" key="2">
    <source>
        <dbReference type="EMBL" id="TKW20244.1"/>
    </source>
</evidence>
<dbReference type="Proteomes" id="UP000298652">
    <property type="component" value="Chromosome 4"/>
</dbReference>
<keyword evidence="1" id="KW-0812">Transmembrane</keyword>
<protein>
    <submittedName>
        <fullName evidence="2">Uncharacterized protein</fullName>
    </submittedName>
</protein>
<organism evidence="2 3">
    <name type="scientific">Setaria viridis</name>
    <name type="common">Green bristlegrass</name>
    <name type="synonym">Setaria italica subsp. viridis</name>
    <dbReference type="NCBI Taxonomy" id="4556"/>
    <lineage>
        <taxon>Eukaryota</taxon>
        <taxon>Viridiplantae</taxon>
        <taxon>Streptophyta</taxon>
        <taxon>Embryophyta</taxon>
        <taxon>Tracheophyta</taxon>
        <taxon>Spermatophyta</taxon>
        <taxon>Magnoliopsida</taxon>
        <taxon>Liliopsida</taxon>
        <taxon>Poales</taxon>
        <taxon>Poaceae</taxon>
        <taxon>PACMAD clade</taxon>
        <taxon>Panicoideae</taxon>
        <taxon>Panicodae</taxon>
        <taxon>Paniceae</taxon>
        <taxon>Cenchrinae</taxon>
        <taxon>Setaria</taxon>
    </lineage>
</organism>
<gene>
    <name evidence="2" type="ORF">SEVIR_4G073003v2</name>
</gene>
<accession>A0A4U6UY16</accession>
<dbReference type="Gramene" id="TKW20244">
    <property type="protein sequence ID" value="TKW20244"/>
    <property type="gene ID" value="SEVIR_4G073003v2"/>
</dbReference>
<feature type="transmembrane region" description="Helical" evidence="1">
    <location>
        <begin position="100"/>
        <end position="121"/>
    </location>
</feature>
<dbReference type="EMBL" id="CM016555">
    <property type="protein sequence ID" value="TKW20244.1"/>
    <property type="molecule type" value="Genomic_DNA"/>
</dbReference>
<keyword evidence="3" id="KW-1185">Reference proteome</keyword>
<evidence type="ECO:0000256" key="1">
    <source>
        <dbReference type="SAM" id="Phobius"/>
    </source>
</evidence>
<evidence type="ECO:0000313" key="3">
    <source>
        <dbReference type="Proteomes" id="UP000298652"/>
    </source>
</evidence>